<evidence type="ECO:0000313" key="2">
    <source>
        <dbReference type="EMBL" id="JAD36813.1"/>
    </source>
</evidence>
<reference evidence="2" key="2">
    <citation type="journal article" date="2015" name="Data Brief">
        <title>Shoot transcriptome of the giant reed, Arundo donax.</title>
        <authorList>
            <person name="Barrero R.A."/>
            <person name="Guerrero F.D."/>
            <person name="Moolhuijzen P."/>
            <person name="Goolsby J.A."/>
            <person name="Tidwell J."/>
            <person name="Bellgard S.E."/>
            <person name="Bellgard M.I."/>
        </authorList>
    </citation>
    <scope>NUCLEOTIDE SEQUENCE</scope>
    <source>
        <tissue evidence="2">Shoot tissue taken approximately 20 cm above the soil surface</tissue>
    </source>
</reference>
<evidence type="ECO:0000256" key="1">
    <source>
        <dbReference type="SAM" id="MobiDB-lite"/>
    </source>
</evidence>
<name>A0A0A8ZGK8_ARUDO</name>
<dbReference type="EMBL" id="GBRH01261082">
    <property type="protein sequence ID" value="JAD36813.1"/>
    <property type="molecule type" value="Transcribed_RNA"/>
</dbReference>
<organism evidence="2">
    <name type="scientific">Arundo donax</name>
    <name type="common">Giant reed</name>
    <name type="synonym">Donax arundinaceus</name>
    <dbReference type="NCBI Taxonomy" id="35708"/>
    <lineage>
        <taxon>Eukaryota</taxon>
        <taxon>Viridiplantae</taxon>
        <taxon>Streptophyta</taxon>
        <taxon>Embryophyta</taxon>
        <taxon>Tracheophyta</taxon>
        <taxon>Spermatophyta</taxon>
        <taxon>Magnoliopsida</taxon>
        <taxon>Liliopsida</taxon>
        <taxon>Poales</taxon>
        <taxon>Poaceae</taxon>
        <taxon>PACMAD clade</taxon>
        <taxon>Arundinoideae</taxon>
        <taxon>Arundineae</taxon>
        <taxon>Arundo</taxon>
    </lineage>
</organism>
<accession>A0A0A8ZGK8</accession>
<dbReference type="AlphaFoldDB" id="A0A0A8ZGK8"/>
<protein>
    <submittedName>
        <fullName evidence="2">Uncharacterized protein</fullName>
    </submittedName>
</protein>
<proteinExistence type="predicted"/>
<feature type="region of interest" description="Disordered" evidence="1">
    <location>
        <begin position="1"/>
        <end position="23"/>
    </location>
</feature>
<reference evidence="2" key="1">
    <citation type="submission" date="2014-09" db="EMBL/GenBank/DDBJ databases">
        <authorList>
            <person name="Magalhaes I.L.F."/>
            <person name="Oliveira U."/>
            <person name="Santos F.R."/>
            <person name="Vidigal T.H.D.A."/>
            <person name="Brescovit A.D."/>
            <person name="Santos A.J."/>
        </authorList>
    </citation>
    <scope>NUCLEOTIDE SEQUENCE</scope>
    <source>
        <tissue evidence="2">Shoot tissue taken approximately 20 cm above the soil surface</tissue>
    </source>
</reference>
<sequence length="23" mass="2366">MEGGAIDEDGAPRSKYLGPVCLS</sequence>